<dbReference type="InterPro" id="IPR011109">
    <property type="entry name" value="DNA_bind_recombinase_dom"/>
</dbReference>
<feature type="domain" description="Recombinase" evidence="1">
    <location>
        <begin position="165"/>
        <end position="285"/>
    </location>
</feature>
<dbReference type="PANTHER" id="PTHR30461:SF23">
    <property type="entry name" value="DNA RECOMBINASE-RELATED"/>
    <property type="match status" value="1"/>
</dbReference>
<dbReference type="SUPFAM" id="SSF53041">
    <property type="entry name" value="Resolvase-like"/>
    <property type="match status" value="1"/>
</dbReference>
<organism evidence="2 3">
    <name type="scientific">Colwellia chukchiensis</name>
    <dbReference type="NCBI Taxonomy" id="641665"/>
    <lineage>
        <taxon>Bacteria</taxon>
        <taxon>Pseudomonadati</taxon>
        <taxon>Pseudomonadota</taxon>
        <taxon>Gammaproteobacteria</taxon>
        <taxon>Alteromonadales</taxon>
        <taxon>Colwelliaceae</taxon>
        <taxon>Colwellia</taxon>
    </lineage>
</organism>
<dbReference type="InterPro" id="IPR036162">
    <property type="entry name" value="Resolvase-like_N_sf"/>
</dbReference>
<dbReference type="Proteomes" id="UP000199297">
    <property type="component" value="Unassembled WGS sequence"/>
</dbReference>
<reference evidence="3" key="1">
    <citation type="submission" date="2016-10" db="EMBL/GenBank/DDBJ databases">
        <authorList>
            <person name="Varghese N."/>
            <person name="Submissions S."/>
        </authorList>
    </citation>
    <scope>NUCLEOTIDE SEQUENCE [LARGE SCALE GENOMIC DNA]</scope>
    <source>
        <strain evidence="3">CGMCC 1.9127</strain>
    </source>
</reference>
<dbReference type="AlphaFoldDB" id="A0A1H7MMH2"/>
<proteinExistence type="predicted"/>
<dbReference type="Pfam" id="PF00239">
    <property type="entry name" value="Resolvase"/>
    <property type="match status" value="1"/>
</dbReference>
<dbReference type="Pfam" id="PF07508">
    <property type="entry name" value="Recombinase"/>
    <property type="match status" value="1"/>
</dbReference>
<name>A0A1H7MMH2_9GAMM</name>
<dbReference type="SMART" id="SM00857">
    <property type="entry name" value="Resolvase"/>
    <property type="match status" value="1"/>
</dbReference>
<evidence type="ECO:0000313" key="3">
    <source>
        <dbReference type="Proteomes" id="UP000199297"/>
    </source>
</evidence>
<sequence>MKTKKLQKAIALTRAATEVPATTNGSIEGQKKSILKWADENGCTIEKFYHEKGVGAFNGKRPILKLIKKDIIEGVVSPDAMVVYSYSRFTRNAEKAASFKSFLTAHDISLISVTEPMSEDEDTTFISRTIIDMVNELHSHKSSKAIQHRLNDTAKKGYFTGGRIPFGYKTKGTHRKKLVINPIESAIVKKIFSLAISPVNDESRTLASIASELNTLGLSRRGKVWDYKYVARIIKNTIYKGFYLYGKHRTSRYKSDAPIIVNAPSIVSSNVFDKAQLILGKTMTSKE</sequence>
<protein>
    <submittedName>
        <fullName evidence="2">Site-specific DNA recombinase</fullName>
    </submittedName>
</protein>
<dbReference type="GO" id="GO:0000150">
    <property type="term" value="F:DNA strand exchange activity"/>
    <property type="evidence" value="ECO:0007669"/>
    <property type="project" value="InterPro"/>
</dbReference>
<dbReference type="CDD" id="cd00338">
    <property type="entry name" value="Ser_Recombinase"/>
    <property type="match status" value="1"/>
</dbReference>
<dbReference type="RefSeq" id="WP_085284747.1">
    <property type="nucleotide sequence ID" value="NZ_FOBI01000006.1"/>
</dbReference>
<dbReference type="PROSITE" id="PS51737">
    <property type="entry name" value="RECOMBINASE_DNA_BIND"/>
    <property type="match status" value="1"/>
</dbReference>
<accession>A0A1H7MMH2</accession>
<evidence type="ECO:0000313" key="2">
    <source>
        <dbReference type="EMBL" id="SEL12279.1"/>
    </source>
</evidence>
<dbReference type="InterPro" id="IPR038109">
    <property type="entry name" value="DNA_bind_recomb_sf"/>
</dbReference>
<dbReference type="EMBL" id="FOBI01000006">
    <property type="protein sequence ID" value="SEL12279.1"/>
    <property type="molecule type" value="Genomic_DNA"/>
</dbReference>
<dbReference type="Gene3D" id="3.40.50.1390">
    <property type="entry name" value="Resolvase, N-terminal catalytic domain"/>
    <property type="match status" value="1"/>
</dbReference>
<dbReference type="InterPro" id="IPR050639">
    <property type="entry name" value="SSR_resolvase"/>
</dbReference>
<dbReference type="OrthoDB" id="5479610at2"/>
<keyword evidence="3" id="KW-1185">Reference proteome</keyword>
<dbReference type="InterPro" id="IPR006119">
    <property type="entry name" value="Resolv_N"/>
</dbReference>
<dbReference type="GO" id="GO:0003677">
    <property type="term" value="F:DNA binding"/>
    <property type="evidence" value="ECO:0007669"/>
    <property type="project" value="InterPro"/>
</dbReference>
<dbReference type="Gene3D" id="3.90.1750.20">
    <property type="entry name" value="Putative Large Serine Recombinase, Chain B, Domain 2"/>
    <property type="match status" value="1"/>
</dbReference>
<evidence type="ECO:0000259" key="1">
    <source>
        <dbReference type="PROSITE" id="PS51737"/>
    </source>
</evidence>
<gene>
    <name evidence="2" type="ORF">SAMN05216262_10659</name>
</gene>
<dbReference type="PANTHER" id="PTHR30461">
    <property type="entry name" value="DNA-INVERTASE FROM LAMBDOID PROPHAGE"/>
    <property type="match status" value="1"/>
</dbReference>